<proteinExistence type="predicted"/>
<dbReference type="EMBL" id="CM041545">
    <property type="protein sequence ID" value="KAI3361848.1"/>
    <property type="molecule type" value="Genomic_DNA"/>
</dbReference>
<sequence>MAPAKKRNVSSSKTSEQGAKTAKIDLNSKVENILQSRKHANDVFDIFELLQSEKEKDVISAVNASCKLFCTLLERKELFMGKLPAEEEAMSGEYSAEEKYRVFMRHRYNSCVEMLLEHLDHELHGVQESALCCLMKFAAGEGAHPLEDLDWSQHYSFPRALIQAVVDRLLSKTTDNSLLISRFQEFLEMEDVRYYVMSSIRENVGQVMNKNKGVSVHIYQNNTFTLMSNISVPSQESELTNFMVKQEAKHEDWKASKLNDHKRVFERMWLGFLKYQLPTNMYKKILVILHDSILPHMSKPTLMIDFLTAAYDVGGAISLLALNGLFVLIHQHNLDYPDFYRKLYNLLEPSVFHVKYRARFFHLANLFLSSSHLPVYLVAAFAKRLARLALTAPPTALLIVLPFIYNLIRRHPSCRVLIHKPSTEDEPLEDPYLMDEEDPAQCRALESSLWEIKSLQKHYHPDVAKAAMLINTPLTEQEDDISEVLETTTYELIEDYKVDMWGQTSSRNVRVIMRDHTSSVHVEELLRQSQMELQWIQRQLAMIAARNLHHHHLHTKGKSRYEVSSQQASGHSVYSVNRFRLLEERNRALKLEVASLRQEKQQYRKLKAKLHAALQEKNRLNLELINHHLKTSKYDQVQSDYEQLRKTFAVVSQERDVAQQQRSQLQGKLENLEQVLKHMHEAVELKQQLQTEHEQALVALHTKQKEINQLQKVKVRDLERKCRSQSEHYHQLSKELLNFRLQSDTADILKINPTSHIPLSPEKTLSQVKVGFEVQLDTGDESAADTPLLISQFLPCTPQTGDRERPDLLSVKSSTVTTDRQSSPRQLTPSEMENEASPSPRSKPRYTGQVRLCTARYSYNPYDGPNEHPEAELPLVAGKYLYVYGNMDDDGFYEGELLDGQRGLVPSNFVEFVQDKEKPANRSEEGGEDLGPLDHTPLALMAVDGGASQDGLLGSANALVPCSNGTGGPLDPEDLAEDVVPYPRKISLIKQLARSVIVAWEPPLVPLGWGNISGYNVLVDGELRASIAYGGRTKCLLEKLDLDGCVHRVSVQSVTDRGLSDELRCTLLVGANVVVAPCGLRVDDIQRDTAELSWLPSNSNYGHTVFLDGAEHAVVKPGRYRLRFLNLKPLTVYKVTVVAQPHQVPWQLPLEQRERKEAGVEFCTQAAGPPQPPQDVQVLCGQAPGVLQVRWKRPMLSPTGTSNGANVVGYAVCTKGQRIAEVLYPLADYVTVELTRIQCLEAREVIVRTLSVQGESQDSPVAVIPNNLLVPLPALPLPPPMHPHAQPHLQSPHLPQLPAPPQAHGQPLPPHHPHPQPQPRLPHPGGPPQPQLRPPHPQPQPLHLQPHPPHQGPRPQHQLPLLPHPQHHPVPQRPVCARDLDAKEHAAHHGGTIPPGQPGWDPTRSPSSQPPVPMQGHTLEAPPPPNPRSPSPQRILPQPRGTLIPDTVAKAIAREAAQRVAAESGKGDRRQGRYGEQGHSFHQHHSDEEEEDEEGFARGRRRGPSVDEFLRGSELGRPPHYSHNEDYHSESSRGSDLSDIMEEDEEELYSEMQLEEGRRRNSHNTPKTNTPAGGRHDRETGRRVHHGGPQPQRRPLMVPSIEVTSENNSEGNLSPITEDVYYGRVARHRTWSSRRHMGGTRSPHDGYRDRDRRSPTYYDESEPEESFRIFVALFDYDPLSMSPNPDAADEELPFKEGQIIRVYGDKDTDGFYRGEVRGRMGLIPCNMVSEIRAEDEETLDQLIKQGFLPLSTPVDRIEQNRRGLRRDQASRRMVALYDYDPRESSPNAELTFCAGDIIAVFGDIDEDGFYYGEINGHRGLVPSNFLEEVPDDVEVYLTDTPSHYPQEEPANRPPANSAAAAVVSEGKRVTTETTDMVDNDATPVRAPSPIVRPLLPGTMRPLSPTRGPRLPLETRDPRDSQDLANKKKKGLLSKGKKLLKRLSPVK</sequence>
<accession>A0ACB8W219</accession>
<organism evidence="1 2">
    <name type="scientific">Scortum barcoo</name>
    <name type="common">barcoo grunter</name>
    <dbReference type="NCBI Taxonomy" id="214431"/>
    <lineage>
        <taxon>Eukaryota</taxon>
        <taxon>Metazoa</taxon>
        <taxon>Chordata</taxon>
        <taxon>Craniata</taxon>
        <taxon>Vertebrata</taxon>
        <taxon>Euteleostomi</taxon>
        <taxon>Actinopterygii</taxon>
        <taxon>Neopterygii</taxon>
        <taxon>Teleostei</taxon>
        <taxon>Neoteleostei</taxon>
        <taxon>Acanthomorphata</taxon>
        <taxon>Eupercaria</taxon>
        <taxon>Centrarchiformes</taxon>
        <taxon>Terapontoidei</taxon>
        <taxon>Terapontidae</taxon>
        <taxon>Scortum</taxon>
    </lineage>
</organism>
<reference evidence="1" key="1">
    <citation type="submission" date="2022-04" db="EMBL/GenBank/DDBJ databases">
        <title>Jade perch genome.</title>
        <authorList>
            <person name="Chao B."/>
        </authorList>
    </citation>
    <scope>NUCLEOTIDE SEQUENCE</scope>
    <source>
        <strain evidence="1">CB-2022</strain>
    </source>
</reference>
<keyword evidence="2" id="KW-1185">Reference proteome</keyword>
<dbReference type="Proteomes" id="UP000831701">
    <property type="component" value="Chromosome 15"/>
</dbReference>
<gene>
    <name evidence="1" type="ORF">L3Q82_002178</name>
</gene>
<evidence type="ECO:0000313" key="2">
    <source>
        <dbReference type="Proteomes" id="UP000831701"/>
    </source>
</evidence>
<comment type="caution">
    <text evidence="1">The sequence shown here is derived from an EMBL/GenBank/DDBJ whole genome shotgun (WGS) entry which is preliminary data.</text>
</comment>
<name>A0ACB8W219_9TELE</name>
<evidence type="ECO:0000313" key="1">
    <source>
        <dbReference type="EMBL" id="KAI3361848.1"/>
    </source>
</evidence>
<protein>
    <submittedName>
        <fullName evidence="1">Uncharacterized protein</fullName>
    </submittedName>
</protein>